<comment type="subcellular location">
    <subcellularLocation>
        <location evidence="1 7">Cell membrane</location>
        <topology evidence="1 7">Multi-pass membrane protein</topology>
    </subcellularLocation>
</comment>
<keyword evidence="10" id="KW-1185">Reference proteome</keyword>
<feature type="transmembrane region" description="Helical" evidence="7">
    <location>
        <begin position="142"/>
        <end position="166"/>
    </location>
</feature>
<sequence>MKYIIKKTLFFLITLWAALTINFMLPRMMPGDPVSVMVAKFQGKLNPEAIHSLQKAFGLDTNLSPINQYFDYLKRMFTGDFGISISYFPSNVSDILSRAFPWTIGLAGISLIIAFTIGTILGIKSSWKRNSALSSSSVIFSLFFNAMPYFWFALLINYIFGFALGWFPLSGAYDGDSIGFSKFISILYHAFLPALTIIITAMGGWLLTMRNNMITVLAEDFVSFAYAKGLSEEQIVYSYAARNAILPSFTGFAMSLGFVVSGTLLTEIVFSYPGIGYLLYQSVLNMDYPLMQAIFLFITLSVLIANFIADILYVFLDPRARTGGE</sequence>
<keyword evidence="6 7" id="KW-0472">Membrane</keyword>
<accession>A0AA45HI27</accession>
<dbReference type="PANTHER" id="PTHR43376">
    <property type="entry name" value="OLIGOPEPTIDE TRANSPORT SYSTEM PERMEASE PROTEIN"/>
    <property type="match status" value="1"/>
</dbReference>
<dbReference type="GO" id="GO:0055085">
    <property type="term" value="P:transmembrane transport"/>
    <property type="evidence" value="ECO:0007669"/>
    <property type="project" value="InterPro"/>
</dbReference>
<name>A0AA45HI27_9BACT</name>
<evidence type="ECO:0000259" key="8">
    <source>
        <dbReference type="PROSITE" id="PS50928"/>
    </source>
</evidence>
<evidence type="ECO:0000256" key="4">
    <source>
        <dbReference type="ARBA" id="ARBA00022692"/>
    </source>
</evidence>
<dbReference type="RefSeq" id="WP_109605436.1">
    <property type="nucleotide sequence ID" value="NZ_JAMHJO010000013.1"/>
</dbReference>
<keyword evidence="4 7" id="KW-0812">Transmembrane</keyword>
<dbReference type="EMBL" id="QGGI01000014">
    <property type="protein sequence ID" value="PWJ89657.1"/>
    <property type="molecule type" value="Genomic_DNA"/>
</dbReference>
<dbReference type="InterPro" id="IPR000515">
    <property type="entry name" value="MetI-like"/>
</dbReference>
<feature type="transmembrane region" description="Helical" evidence="7">
    <location>
        <begin position="252"/>
        <end position="273"/>
    </location>
</feature>
<keyword evidence="5 7" id="KW-1133">Transmembrane helix</keyword>
<protein>
    <submittedName>
        <fullName evidence="9">Peptide/nickel transport system permease protein</fullName>
    </submittedName>
</protein>
<dbReference type="CDD" id="cd06261">
    <property type="entry name" value="TM_PBP2"/>
    <property type="match status" value="1"/>
</dbReference>
<evidence type="ECO:0000256" key="6">
    <source>
        <dbReference type="ARBA" id="ARBA00023136"/>
    </source>
</evidence>
<dbReference type="Pfam" id="PF00528">
    <property type="entry name" value="BPD_transp_1"/>
    <property type="match status" value="1"/>
</dbReference>
<keyword evidence="2 7" id="KW-0813">Transport</keyword>
<dbReference type="PROSITE" id="PS50928">
    <property type="entry name" value="ABC_TM1"/>
    <property type="match status" value="1"/>
</dbReference>
<evidence type="ECO:0000256" key="5">
    <source>
        <dbReference type="ARBA" id="ARBA00022989"/>
    </source>
</evidence>
<comment type="caution">
    <text evidence="9">The sequence shown here is derived from an EMBL/GenBank/DDBJ whole genome shotgun (WGS) entry which is preliminary data.</text>
</comment>
<dbReference type="Gene3D" id="1.10.3720.10">
    <property type="entry name" value="MetI-like"/>
    <property type="match status" value="1"/>
</dbReference>
<comment type="similarity">
    <text evidence="7">Belongs to the binding-protein-dependent transport system permease family.</text>
</comment>
<dbReference type="Pfam" id="PF19300">
    <property type="entry name" value="BPD_transp_1_N"/>
    <property type="match status" value="1"/>
</dbReference>
<dbReference type="AlphaFoldDB" id="A0AA45HI27"/>
<proteinExistence type="inferred from homology"/>
<evidence type="ECO:0000256" key="7">
    <source>
        <dbReference type="RuleBase" id="RU363032"/>
    </source>
</evidence>
<organism evidence="9 10">
    <name type="scientific">Oceanotoga teriensis</name>
    <dbReference type="NCBI Taxonomy" id="515440"/>
    <lineage>
        <taxon>Bacteria</taxon>
        <taxon>Thermotogati</taxon>
        <taxon>Thermotogota</taxon>
        <taxon>Thermotogae</taxon>
        <taxon>Petrotogales</taxon>
        <taxon>Petrotogaceae</taxon>
        <taxon>Oceanotoga</taxon>
    </lineage>
</organism>
<dbReference type="PANTHER" id="PTHR43376:SF1">
    <property type="entry name" value="OLIGOPEPTIDE TRANSPORT SYSTEM PERMEASE PROTEIN"/>
    <property type="match status" value="1"/>
</dbReference>
<dbReference type="Proteomes" id="UP000245921">
    <property type="component" value="Unassembled WGS sequence"/>
</dbReference>
<feature type="transmembrane region" description="Helical" evidence="7">
    <location>
        <begin position="186"/>
        <end position="207"/>
    </location>
</feature>
<evidence type="ECO:0000256" key="3">
    <source>
        <dbReference type="ARBA" id="ARBA00022475"/>
    </source>
</evidence>
<dbReference type="InterPro" id="IPR045621">
    <property type="entry name" value="BPD_transp_1_N"/>
</dbReference>
<keyword evidence="3" id="KW-1003">Cell membrane</keyword>
<evidence type="ECO:0000313" key="9">
    <source>
        <dbReference type="EMBL" id="PWJ89657.1"/>
    </source>
</evidence>
<dbReference type="InterPro" id="IPR035906">
    <property type="entry name" value="MetI-like_sf"/>
</dbReference>
<evidence type="ECO:0000256" key="1">
    <source>
        <dbReference type="ARBA" id="ARBA00004651"/>
    </source>
</evidence>
<dbReference type="SUPFAM" id="SSF161098">
    <property type="entry name" value="MetI-like"/>
    <property type="match status" value="1"/>
</dbReference>
<evidence type="ECO:0000313" key="10">
    <source>
        <dbReference type="Proteomes" id="UP000245921"/>
    </source>
</evidence>
<gene>
    <name evidence="9" type="ORF">C7380_11460</name>
</gene>
<feature type="transmembrane region" description="Helical" evidence="7">
    <location>
        <begin position="99"/>
        <end position="121"/>
    </location>
</feature>
<feature type="domain" description="ABC transmembrane type-1" evidence="8">
    <location>
        <begin position="100"/>
        <end position="309"/>
    </location>
</feature>
<feature type="transmembrane region" description="Helical" evidence="7">
    <location>
        <begin position="293"/>
        <end position="316"/>
    </location>
</feature>
<dbReference type="GO" id="GO:0005886">
    <property type="term" value="C:plasma membrane"/>
    <property type="evidence" value="ECO:0007669"/>
    <property type="project" value="UniProtKB-SubCell"/>
</dbReference>
<reference evidence="9 10" key="1">
    <citation type="submission" date="2018-05" db="EMBL/GenBank/DDBJ databases">
        <title>Genomic Encyclopedia of Type Strains, Phase IV (KMG-IV): sequencing the most valuable type-strain genomes for metagenomic binning, comparative biology and taxonomic classification.</title>
        <authorList>
            <person name="Goeker M."/>
        </authorList>
    </citation>
    <scope>NUCLEOTIDE SEQUENCE [LARGE SCALE GENOMIC DNA]</scope>
    <source>
        <strain evidence="9 10">DSM 24906</strain>
    </source>
</reference>
<evidence type="ECO:0000256" key="2">
    <source>
        <dbReference type="ARBA" id="ARBA00022448"/>
    </source>
</evidence>